<dbReference type="OrthoDB" id="514232at2759"/>
<keyword evidence="4" id="KW-0862">Zinc</keyword>
<comment type="caution">
    <text evidence="8">The sequence shown here is derived from an EMBL/GenBank/DDBJ whole genome shotgun (WGS) entry which is preliminary data.</text>
</comment>
<dbReference type="InterPro" id="IPR041891">
    <property type="entry name" value="Alpha_CA_prokaryot-like"/>
</dbReference>
<dbReference type="Proteomes" id="UP001055712">
    <property type="component" value="Unassembled WGS sequence"/>
</dbReference>
<dbReference type="PANTHER" id="PTHR18952">
    <property type="entry name" value="CARBONIC ANHYDRASE"/>
    <property type="match status" value="1"/>
</dbReference>
<dbReference type="Gene3D" id="3.10.200.10">
    <property type="entry name" value="Alpha carbonic anhydrase"/>
    <property type="match status" value="1"/>
</dbReference>
<evidence type="ECO:0000313" key="9">
    <source>
        <dbReference type="Proteomes" id="UP001055712"/>
    </source>
</evidence>
<keyword evidence="5" id="KW-0456">Lyase</keyword>
<proteinExistence type="inferred from homology"/>
<dbReference type="CDD" id="cd03124">
    <property type="entry name" value="alpha_CA_prokaryotic_like"/>
    <property type="match status" value="1"/>
</dbReference>
<keyword evidence="3" id="KW-0479">Metal-binding</keyword>
<dbReference type="EMBL" id="SIDB01000008">
    <property type="protein sequence ID" value="KAI3429796.1"/>
    <property type="molecule type" value="Genomic_DNA"/>
</dbReference>
<dbReference type="PANTHER" id="PTHR18952:SF265">
    <property type="entry name" value="CARBONIC ANHYDRASE"/>
    <property type="match status" value="1"/>
</dbReference>
<comment type="similarity">
    <text evidence="1">Belongs to the alpha-carbonic anhydrase family.</text>
</comment>
<dbReference type="EC" id="4.2.1.1" evidence="2"/>
<dbReference type="InterPro" id="IPR001148">
    <property type="entry name" value="CA_dom"/>
</dbReference>
<keyword evidence="9" id="KW-1185">Reference proteome</keyword>
<evidence type="ECO:0000256" key="3">
    <source>
        <dbReference type="ARBA" id="ARBA00022723"/>
    </source>
</evidence>
<organism evidence="8 9">
    <name type="scientific">Chlorella vulgaris</name>
    <name type="common">Green alga</name>
    <dbReference type="NCBI Taxonomy" id="3077"/>
    <lineage>
        <taxon>Eukaryota</taxon>
        <taxon>Viridiplantae</taxon>
        <taxon>Chlorophyta</taxon>
        <taxon>core chlorophytes</taxon>
        <taxon>Trebouxiophyceae</taxon>
        <taxon>Chlorellales</taxon>
        <taxon>Chlorellaceae</taxon>
        <taxon>Chlorella clade</taxon>
        <taxon>Chlorella</taxon>
    </lineage>
</organism>
<dbReference type="GO" id="GO:0008270">
    <property type="term" value="F:zinc ion binding"/>
    <property type="evidence" value="ECO:0007669"/>
    <property type="project" value="InterPro"/>
</dbReference>
<comment type="catalytic activity">
    <reaction evidence="6">
        <text>hydrogencarbonate + H(+) = CO2 + H2O</text>
        <dbReference type="Rhea" id="RHEA:10748"/>
        <dbReference type="ChEBI" id="CHEBI:15377"/>
        <dbReference type="ChEBI" id="CHEBI:15378"/>
        <dbReference type="ChEBI" id="CHEBI:16526"/>
        <dbReference type="ChEBI" id="CHEBI:17544"/>
        <dbReference type="EC" id="4.2.1.1"/>
    </reaction>
</comment>
<protein>
    <recommendedName>
        <fullName evidence="2">carbonic anhydrase</fullName>
        <ecNumber evidence="2">4.2.1.1</ecNumber>
    </recommendedName>
</protein>
<dbReference type="SUPFAM" id="SSF51069">
    <property type="entry name" value="Carbonic anhydrase"/>
    <property type="match status" value="1"/>
</dbReference>
<name>A0A9D4TMW5_CHLVU</name>
<reference evidence="8" key="1">
    <citation type="journal article" date="2019" name="Plant J.">
        <title>Chlorella vulgaris genome assembly and annotation reveals the molecular basis for metabolic acclimation to high light conditions.</title>
        <authorList>
            <person name="Cecchin M."/>
            <person name="Marcolungo L."/>
            <person name="Rossato M."/>
            <person name="Girolomoni L."/>
            <person name="Cosentino E."/>
            <person name="Cuine S."/>
            <person name="Li-Beisson Y."/>
            <person name="Delledonne M."/>
            <person name="Ballottari M."/>
        </authorList>
    </citation>
    <scope>NUCLEOTIDE SEQUENCE</scope>
    <source>
        <strain evidence="8">211/11P</strain>
    </source>
</reference>
<evidence type="ECO:0000256" key="4">
    <source>
        <dbReference type="ARBA" id="ARBA00022833"/>
    </source>
</evidence>
<dbReference type="GO" id="GO:0004089">
    <property type="term" value="F:carbonate dehydratase activity"/>
    <property type="evidence" value="ECO:0007669"/>
    <property type="project" value="UniProtKB-EC"/>
</dbReference>
<evidence type="ECO:0000256" key="1">
    <source>
        <dbReference type="ARBA" id="ARBA00010718"/>
    </source>
</evidence>
<gene>
    <name evidence="8" type="ORF">D9Q98_010109</name>
</gene>
<dbReference type="PROSITE" id="PS51144">
    <property type="entry name" value="ALPHA_CA_2"/>
    <property type="match status" value="1"/>
</dbReference>
<evidence type="ECO:0000259" key="7">
    <source>
        <dbReference type="PROSITE" id="PS51144"/>
    </source>
</evidence>
<accession>A0A9D4TMW5</accession>
<dbReference type="SMART" id="SM01057">
    <property type="entry name" value="Carb_anhydrase"/>
    <property type="match status" value="1"/>
</dbReference>
<dbReference type="InterPro" id="IPR036398">
    <property type="entry name" value="CA_dom_sf"/>
</dbReference>
<sequence>MLEFHLVTKLVPTPGVKMPKECPEGSDKLCLAVFGVMYDLRAGDGAPQGDSTIQKIIDNLPKKCEEAGKECKKNVPGWKLDLSSFFPNSRYQTYTGSLTTPPCSEGVMWHVFPTVKETLSEVQLIQLQQAVSTATLADEPVVDRVNNRIVQKLNARHVFASR</sequence>
<dbReference type="InterPro" id="IPR023561">
    <property type="entry name" value="Carbonic_anhydrase_a-class"/>
</dbReference>
<evidence type="ECO:0000256" key="6">
    <source>
        <dbReference type="ARBA" id="ARBA00048348"/>
    </source>
</evidence>
<feature type="domain" description="Alpha-carbonic anhydrase" evidence="7">
    <location>
        <begin position="1"/>
        <end position="162"/>
    </location>
</feature>
<evidence type="ECO:0000313" key="8">
    <source>
        <dbReference type="EMBL" id="KAI3429796.1"/>
    </source>
</evidence>
<evidence type="ECO:0000256" key="5">
    <source>
        <dbReference type="ARBA" id="ARBA00023239"/>
    </source>
</evidence>
<evidence type="ECO:0000256" key="2">
    <source>
        <dbReference type="ARBA" id="ARBA00012925"/>
    </source>
</evidence>
<dbReference type="Pfam" id="PF00194">
    <property type="entry name" value="Carb_anhydrase"/>
    <property type="match status" value="1"/>
</dbReference>
<reference evidence="8" key="2">
    <citation type="submission" date="2020-11" db="EMBL/GenBank/DDBJ databases">
        <authorList>
            <person name="Cecchin M."/>
            <person name="Marcolungo L."/>
            <person name="Rossato M."/>
            <person name="Girolomoni L."/>
            <person name="Cosentino E."/>
            <person name="Cuine S."/>
            <person name="Li-Beisson Y."/>
            <person name="Delledonne M."/>
            <person name="Ballottari M."/>
        </authorList>
    </citation>
    <scope>NUCLEOTIDE SEQUENCE</scope>
    <source>
        <strain evidence="8">211/11P</strain>
        <tissue evidence="8">Whole cell</tissue>
    </source>
</reference>
<dbReference type="AlphaFoldDB" id="A0A9D4TMW5"/>